<reference evidence="2" key="1">
    <citation type="journal article" date="2012" name="Nat. Genet.">
        <title>Whole-genome sequence of Schistosoma haematobium.</title>
        <authorList>
            <person name="Young N.D."/>
            <person name="Jex A.R."/>
            <person name="Li B."/>
            <person name="Liu S."/>
            <person name="Yang L."/>
            <person name="Xiong Z."/>
            <person name="Li Y."/>
            <person name="Cantacessi C."/>
            <person name="Hall R.S."/>
            <person name="Xu X."/>
            <person name="Chen F."/>
            <person name="Wu X."/>
            <person name="Zerlotini A."/>
            <person name="Oliveira G."/>
            <person name="Hofmann A."/>
            <person name="Zhang G."/>
            <person name="Fang X."/>
            <person name="Kang Y."/>
            <person name="Campbell B.E."/>
            <person name="Loukas A."/>
            <person name="Ranganathan S."/>
            <person name="Rollinson D."/>
            <person name="Rinaldi G."/>
            <person name="Brindley P.J."/>
            <person name="Yang H."/>
            <person name="Wang J."/>
            <person name="Wang J."/>
            <person name="Gasser R.B."/>
        </authorList>
    </citation>
    <scope>NUCLEOTIDE SEQUENCE [LARGE SCALE GENOMIC DNA]</scope>
</reference>
<proteinExistence type="predicted"/>
<feature type="compositionally biased region" description="Basic and acidic residues" evidence="1">
    <location>
        <begin position="31"/>
        <end position="45"/>
    </location>
</feature>
<protein>
    <submittedName>
        <fullName evidence="2">Uncharacterized protein</fullName>
    </submittedName>
</protein>
<evidence type="ECO:0000256" key="1">
    <source>
        <dbReference type="SAM" id="MobiDB-lite"/>
    </source>
</evidence>
<sequence length="105" mass="12102">MNRNSKLNEDKTQNMVECKLNVVKTRTSSVTKEKQSHRDNDHHDDDNDTSDGKVQLNHKIDSEFMKSMKNVNENQTHLKKSLEESKGLTKSQMIAPCEDYSHIGQ</sequence>
<feature type="region of interest" description="Disordered" evidence="1">
    <location>
        <begin position="22"/>
        <end position="54"/>
    </location>
</feature>
<gene>
    <name evidence="2" type="ORF">MS3_10656</name>
</gene>
<dbReference type="AlphaFoldDB" id="A0A095CGH2"/>
<dbReference type="STRING" id="6185.A0A095CGH2"/>
<organism evidence="2">
    <name type="scientific">Schistosoma haematobium</name>
    <name type="common">Blood fluke</name>
    <dbReference type="NCBI Taxonomy" id="6185"/>
    <lineage>
        <taxon>Eukaryota</taxon>
        <taxon>Metazoa</taxon>
        <taxon>Spiralia</taxon>
        <taxon>Lophotrochozoa</taxon>
        <taxon>Platyhelminthes</taxon>
        <taxon>Trematoda</taxon>
        <taxon>Digenea</taxon>
        <taxon>Strigeidida</taxon>
        <taxon>Schistosomatoidea</taxon>
        <taxon>Schistosomatidae</taxon>
        <taxon>Schistosoma</taxon>
    </lineage>
</organism>
<dbReference type="EMBL" id="KL252388">
    <property type="protein sequence ID" value="KGB42068.1"/>
    <property type="molecule type" value="Genomic_DNA"/>
</dbReference>
<accession>A0A095CGH2</accession>
<evidence type="ECO:0000313" key="2">
    <source>
        <dbReference type="EMBL" id="KGB42068.1"/>
    </source>
</evidence>
<name>A0A095CGH2_SCHHA</name>